<feature type="compositionally biased region" description="Pro residues" evidence="2">
    <location>
        <begin position="334"/>
        <end position="343"/>
    </location>
</feature>
<keyword evidence="4" id="KW-0378">Hydrolase</keyword>
<comment type="caution">
    <text evidence="4">The sequence shown here is derived from an EMBL/GenBank/DDBJ whole genome shotgun (WGS) entry which is preliminary data.</text>
</comment>
<evidence type="ECO:0000259" key="3">
    <source>
        <dbReference type="Pfam" id="PF01343"/>
    </source>
</evidence>
<feature type="compositionally biased region" description="Polar residues" evidence="2">
    <location>
        <begin position="302"/>
        <end position="314"/>
    </location>
</feature>
<dbReference type="EMBL" id="SLXO01000016">
    <property type="protein sequence ID" value="TCP30052.1"/>
    <property type="molecule type" value="Genomic_DNA"/>
</dbReference>
<keyword evidence="5" id="KW-1185">Reference proteome</keyword>
<dbReference type="RefSeq" id="WP_132709563.1">
    <property type="nucleotide sequence ID" value="NZ_JACIGF010000016.1"/>
</dbReference>
<protein>
    <submittedName>
        <fullName evidence="4">ClpP class serine protease</fullName>
    </submittedName>
</protein>
<evidence type="ECO:0000256" key="1">
    <source>
        <dbReference type="ARBA" id="ARBA00008683"/>
    </source>
</evidence>
<dbReference type="OrthoDB" id="266140at2"/>
<dbReference type="GO" id="GO:0006508">
    <property type="term" value="P:proteolysis"/>
    <property type="evidence" value="ECO:0007669"/>
    <property type="project" value="UniProtKB-KW"/>
</dbReference>
<reference evidence="4 5" key="1">
    <citation type="submission" date="2019-03" db="EMBL/GenBank/DDBJ databases">
        <title>Genomic Encyclopedia of Type Strains, Phase IV (KMG-IV): sequencing the most valuable type-strain genomes for metagenomic binning, comparative biology and taxonomic classification.</title>
        <authorList>
            <person name="Goeker M."/>
        </authorList>
    </citation>
    <scope>NUCLEOTIDE SEQUENCE [LARGE SCALE GENOMIC DNA]</scope>
    <source>
        <strain evidence="4 5">DSM 2132</strain>
    </source>
</reference>
<gene>
    <name evidence="4" type="ORF">EV659_11617</name>
</gene>
<dbReference type="Gene3D" id="3.90.226.10">
    <property type="entry name" value="2-enoyl-CoA Hydratase, Chain A, domain 1"/>
    <property type="match status" value="1"/>
</dbReference>
<comment type="similarity">
    <text evidence="1">Belongs to the peptidase S49 family.</text>
</comment>
<dbReference type="GO" id="GO:0008233">
    <property type="term" value="F:peptidase activity"/>
    <property type="evidence" value="ECO:0007669"/>
    <property type="project" value="UniProtKB-KW"/>
</dbReference>
<evidence type="ECO:0000256" key="2">
    <source>
        <dbReference type="SAM" id="MobiDB-lite"/>
    </source>
</evidence>
<organism evidence="4 5">
    <name type="scientific">Rhodothalassium salexigens DSM 2132</name>
    <dbReference type="NCBI Taxonomy" id="1188247"/>
    <lineage>
        <taxon>Bacteria</taxon>
        <taxon>Pseudomonadati</taxon>
        <taxon>Pseudomonadota</taxon>
        <taxon>Alphaproteobacteria</taxon>
        <taxon>Rhodothalassiales</taxon>
        <taxon>Rhodothalassiaceae</taxon>
        <taxon>Rhodothalassium</taxon>
    </lineage>
</organism>
<feature type="region of interest" description="Disordered" evidence="2">
    <location>
        <begin position="293"/>
        <end position="353"/>
    </location>
</feature>
<name>A0A4R2P5I6_RHOSA</name>
<feature type="compositionally biased region" description="Low complexity" evidence="2">
    <location>
        <begin position="315"/>
        <end position="333"/>
    </location>
</feature>
<dbReference type="InterPro" id="IPR033855">
    <property type="entry name" value="Protein_C"/>
</dbReference>
<dbReference type="Proteomes" id="UP000295399">
    <property type="component" value="Unassembled WGS sequence"/>
</dbReference>
<dbReference type="SUPFAM" id="SSF52096">
    <property type="entry name" value="ClpP/crotonase"/>
    <property type="match status" value="1"/>
</dbReference>
<sequence>MTESQATPAAHGGGRAGRYVTSLAGEAWAVQSADHLRAWAQALARPGELAAYAPSPERPDTAFADAERMSRDRADETPVHRGVAVVELLGPIFPRANLFTDVCGGVSCQDMAARLDALARRADVGAILLEIDSPGGAVTGVDELARTIRAVGRTKPVVAQVTGTAASAAYWLAAAAGEIALTRTAGVGSIGVVATLPKQLAPDGRGEMAFEIVSSGAPDKRPDPETEAGSKTVRQRLDAIEALFVEAVAEGRGVTAERVRTGFGRGGIVTGQAAVDAGMADRLASRDETLARLQARVDVPQPQATTVTEETPTMSDSSDPQPSAQPADPSTAHPAPPAAPDPAPTSTTAAEPAADPAAVAQLCADKGVAHLAAGLIRAGAPLSAVEAQVGACGEIHALCERVRGLNPDFPAAEQARAYIAEGLSPGEAYARAFDWLADHSAPDTPARLAPGAGEGQGDLAQAAEADLARRARASGAVTFAELEAN</sequence>
<feature type="compositionally biased region" description="Low complexity" evidence="2">
    <location>
        <begin position="344"/>
        <end position="353"/>
    </location>
</feature>
<proteinExistence type="inferred from homology"/>
<dbReference type="PANTHER" id="PTHR42987">
    <property type="entry name" value="PEPTIDASE S49"/>
    <property type="match status" value="1"/>
</dbReference>
<dbReference type="CDD" id="cd07022">
    <property type="entry name" value="S49_Sppa_36K_type"/>
    <property type="match status" value="1"/>
</dbReference>
<dbReference type="InParanoid" id="A0A4R2P5I6"/>
<dbReference type="Pfam" id="PF01343">
    <property type="entry name" value="Peptidase_S49"/>
    <property type="match status" value="1"/>
</dbReference>
<dbReference type="InterPro" id="IPR029045">
    <property type="entry name" value="ClpP/crotonase-like_dom_sf"/>
</dbReference>
<feature type="domain" description="Peptidase S49" evidence="3">
    <location>
        <begin position="153"/>
        <end position="299"/>
    </location>
</feature>
<dbReference type="PANTHER" id="PTHR42987:SF4">
    <property type="entry name" value="PROTEASE SOHB-RELATED"/>
    <property type="match status" value="1"/>
</dbReference>
<keyword evidence="4" id="KW-0645">Protease</keyword>
<evidence type="ECO:0000313" key="5">
    <source>
        <dbReference type="Proteomes" id="UP000295399"/>
    </source>
</evidence>
<accession>A0A4R2P5I6</accession>
<evidence type="ECO:0000313" key="4">
    <source>
        <dbReference type="EMBL" id="TCP30052.1"/>
    </source>
</evidence>
<dbReference type="InterPro" id="IPR002142">
    <property type="entry name" value="Peptidase_S49"/>
</dbReference>
<dbReference type="AlphaFoldDB" id="A0A4R2P5I6"/>